<evidence type="ECO:0000313" key="10">
    <source>
        <dbReference type="EMBL" id="CAD1847180.1"/>
    </source>
</evidence>
<organism evidence="10">
    <name type="scientific">Ananas comosus var. bracteatus</name>
    <name type="common">red pineapple</name>
    <dbReference type="NCBI Taxonomy" id="296719"/>
    <lineage>
        <taxon>Eukaryota</taxon>
        <taxon>Viridiplantae</taxon>
        <taxon>Streptophyta</taxon>
        <taxon>Embryophyta</taxon>
        <taxon>Tracheophyta</taxon>
        <taxon>Spermatophyta</taxon>
        <taxon>Magnoliopsida</taxon>
        <taxon>Liliopsida</taxon>
        <taxon>Poales</taxon>
        <taxon>Bromeliaceae</taxon>
        <taxon>Bromelioideae</taxon>
        <taxon>Ananas</taxon>
    </lineage>
</organism>
<feature type="binding site" evidence="7">
    <location>
        <position position="434"/>
    </location>
    <ligand>
        <name>Mn(2+)</name>
        <dbReference type="ChEBI" id="CHEBI:29035"/>
    </ligand>
</feature>
<keyword evidence="7" id="KW-0170">Cobalt</keyword>
<dbReference type="InterPro" id="IPR002480">
    <property type="entry name" value="DAHP_synth_2"/>
</dbReference>
<evidence type="ECO:0000256" key="3">
    <source>
        <dbReference type="ARBA" id="ARBA00022605"/>
    </source>
</evidence>
<reference evidence="10" key="1">
    <citation type="submission" date="2020-07" db="EMBL/GenBank/DDBJ databases">
        <authorList>
            <person name="Lin J."/>
        </authorList>
    </citation>
    <scope>NUCLEOTIDE SEQUENCE</scope>
</reference>
<dbReference type="AlphaFoldDB" id="A0A6V7QVC0"/>
<feature type="region of interest" description="Disordered" evidence="9">
    <location>
        <begin position="118"/>
        <end position="166"/>
    </location>
</feature>
<feature type="binding site" evidence="7">
    <location>
        <position position="476"/>
    </location>
    <ligand>
        <name>Mn(2+)</name>
        <dbReference type="ChEBI" id="CHEBI:29035"/>
    </ligand>
</feature>
<feature type="compositionally biased region" description="Low complexity" evidence="9">
    <location>
        <begin position="120"/>
        <end position="135"/>
    </location>
</feature>
<comment type="pathway">
    <text evidence="1 8">Metabolic intermediate biosynthesis; chorismate biosynthesis; chorismate from D-erythrose 4-phosphate and phosphoenolpyruvate: step 1/7.</text>
</comment>
<evidence type="ECO:0000256" key="1">
    <source>
        <dbReference type="ARBA" id="ARBA00004688"/>
    </source>
</evidence>
<protein>
    <recommendedName>
        <fullName evidence="8">Phospho-2-dehydro-3-deoxyheptonate aldolase</fullName>
        <ecNumber evidence="8">2.5.1.54</ecNumber>
    </recommendedName>
</protein>
<keyword evidence="3 8" id="KW-0028">Amino-acid biosynthesis</keyword>
<dbReference type="EC" id="2.5.1.54" evidence="8"/>
<gene>
    <name evidence="10" type="ORF">CB5_LOCUS30391</name>
</gene>
<evidence type="ECO:0000256" key="2">
    <source>
        <dbReference type="ARBA" id="ARBA00008911"/>
    </source>
</evidence>
<evidence type="ECO:0000256" key="8">
    <source>
        <dbReference type="RuleBase" id="RU363071"/>
    </source>
</evidence>
<keyword evidence="7" id="KW-0104">Cadmium</keyword>
<feature type="binding site" evidence="7">
    <location>
        <position position="371"/>
    </location>
    <ligand>
        <name>phosphoenolpyruvate</name>
        <dbReference type="ChEBI" id="CHEBI:58702"/>
    </ligand>
</feature>
<feature type="binding site" evidence="7">
    <location>
        <begin position="348"/>
        <end position="349"/>
    </location>
    <ligand>
        <name>phosphoenolpyruvate</name>
        <dbReference type="ChEBI" id="CHEBI:58702"/>
    </ligand>
</feature>
<keyword evidence="4 8" id="KW-0808">Transferase</keyword>
<dbReference type="PANTHER" id="PTHR21337:SF0">
    <property type="entry name" value="PHOSPHO-2-DEHYDRO-3-DEOXYHEPTONATE ALDOLASE"/>
    <property type="match status" value="1"/>
</dbReference>
<comment type="catalytic activity">
    <reaction evidence="6 8">
        <text>D-erythrose 4-phosphate + phosphoenolpyruvate + H2O = 7-phospho-2-dehydro-3-deoxy-D-arabino-heptonate + phosphate</text>
        <dbReference type="Rhea" id="RHEA:14717"/>
        <dbReference type="ChEBI" id="CHEBI:15377"/>
        <dbReference type="ChEBI" id="CHEBI:16897"/>
        <dbReference type="ChEBI" id="CHEBI:43474"/>
        <dbReference type="ChEBI" id="CHEBI:58394"/>
        <dbReference type="ChEBI" id="CHEBI:58702"/>
        <dbReference type="EC" id="2.5.1.54"/>
    </reaction>
</comment>
<sequence>MREENGPSELLLFFLRRHTPPPPPLLRRLPRGHRQPPHLPPRQPRPSSSSAVAARPISAVHAAEPAKNPAVADKLKKEPAAAAPGRWSPESWRAKKALQLPEYPDKKALESVLRTIESFPRSSSPARRATSRSASPTPPSAAPSSCKAATARRASRSSTPTTSVTPSASFFRWASSSCSAARCPSSRWGEWRGSSRSRDRTLRGEERVEAPSYRGDNVNGDAFDEKSRIPDPERMIRAYCQSAATLNLLRAFATGGYAAMQRVTQWNLDFTEHSEQGDRYRELAHRVDEALGFMAAAGLTVDHPIMTTTEFSTSHECLLLPYEQALTREDSTSGLFYDCSAHFLWVGERTRQLDGAHVEFLRGVANPLGIKVSDKMDPKELVKLIEILNPQNKPGRITIITRMGAENMRVKLPHLIRAVRGAGQIVTWVSDPMHGNTIKAPCGLKTRPFDSILAEVRAFFDVHEQEGSHPGGVHLEMTGQNVTECIGGSRTVTFDDLSSRYHTHCDPRLNASQSLELAFIIAERLRKRRINSPQTPNFLSSLPPYLSERWRWNYMLLDPFVDGWLGAVAIKLYPSSYVFGMYHTYYVSVPSPTVVGSWC</sequence>
<feature type="region of interest" description="Disordered" evidence="9">
    <location>
        <begin position="181"/>
        <end position="227"/>
    </location>
</feature>
<keyword evidence="8" id="KW-0809">Transit peptide</keyword>
<feature type="binding site" evidence="7">
    <location>
        <position position="402"/>
    </location>
    <ligand>
        <name>phosphoenolpyruvate</name>
        <dbReference type="ChEBI" id="CHEBI:58702"/>
    </ligand>
</feature>
<comment type="similarity">
    <text evidence="2 8">Belongs to the class-II DAHP synthase family.</text>
</comment>
<evidence type="ECO:0000256" key="5">
    <source>
        <dbReference type="ARBA" id="ARBA00023141"/>
    </source>
</evidence>
<keyword evidence="5 8" id="KW-0057">Aromatic amino acid biosynthesis</keyword>
<dbReference type="GO" id="GO:0009507">
    <property type="term" value="C:chloroplast"/>
    <property type="evidence" value="ECO:0007669"/>
    <property type="project" value="UniProtKB-SubCell"/>
</dbReference>
<dbReference type="InterPro" id="IPR013785">
    <property type="entry name" value="Aldolase_TIM"/>
</dbReference>
<dbReference type="GO" id="GO:0009073">
    <property type="term" value="P:aromatic amino acid family biosynthetic process"/>
    <property type="evidence" value="ECO:0007669"/>
    <property type="project" value="UniProtKB-KW"/>
</dbReference>
<comment type="cofactor">
    <cofactor evidence="7">
        <name>Mn(2+)</name>
        <dbReference type="ChEBI" id="CHEBI:29035"/>
    </cofactor>
    <cofactor evidence="7">
        <name>Co(2+)</name>
        <dbReference type="ChEBI" id="CHEBI:48828"/>
    </cofactor>
    <cofactor evidence="7">
        <name>Cd(2+)</name>
        <dbReference type="ChEBI" id="CHEBI:48775"/>
    </cofactor>
    <text evidence="7">Binds 1 divalent cation per subunit. The enzyme is active with manganese, cobalt or cadmium ions.</text>
</comment>
<feature type="compositionally biased region" description="Low complexity" evidence="9">
    <location>
        <begin position="142"/>
        <end position="166"/>
    </location>
</feature>
<keyword evidence="7" id="KW-0464">Manganese</keyword>
<dbReference type="PANTHER" id="PTHR21337">
    <property type="entry name" value="PHOSPHO-2-DEHYDRO-3-DEOXYHEPTONATE ALDOLASE 1, 2"/>
    <property type="match status" value="1"/>
</dbReference>
<keyword evidence="8" id="KW-0150">Chloroplast</keyword>
<keyword evidence="8" id="KW-0934">Plastid</keyword>
<accession>A0A6V7QVC0</accession>
<dbReference type="Gene3D" id="3.20.20.70">
    <property type="entry name" value="Aldolase class I"/>
    <property type="match status" value="1"/>
</dbReference>
<proteinExistence type="inferred from homology"/>
<dbReference type="GO" id="GO:0003849">
    <property type="term" value="F:3-deoxy-7-phosphoheptulonate synthase activity"/>
    <property type="evidence" value="ECO:0007669"/>
    <property type="project" value="UniProtKB-EC"/>
</dbReference>
<feature type="compositionally biased region" description="Basic and acidic residues" evidence="9">
    <location>
        <begin position="196"/>
        <end position="209"/>
    </location>
</feature>
<dbReference type="UniPathway" id="UPA00053">
    <property type="reaction ID" value="UER00084"/>
</dbReference>
<dbReference type="EMBL" id="CAJEUB010000039">
    <property type="protein sequence ID" value="CAD1847180.1"/>
    <property type="molecule type" value="Genomic_DNA"/>
</dbReference>
<dbReference type="GO" id="GO:0009423">
    <property type="term" value="P:chorismate biosynthetic process"/>
    <property type="evidence" value="ECO:0007669"/>
    <property type="project" value="UniProtKB-UniPathway"/>
</dbReference>
<comment type="subcellular location">
    <subcellularLocation>
        <location evidence="8">Plastid</location>
        <location evidence="8">Chloroplast</location>
    </subcellularLocation>
</comment>
<evidence type="ECO:0000256" key="9">
    <source>
        <dbReference type="SAM" id="MobiDB-lite"/>
    </source>
</evidence>
<feature type="compositionally biased region" description="Low complexity" evidence="9">
    <location>
        <begin position="181"/>
        <end position="194"/>
    </location>
</feature>
<dbReference type="GO" id="GO:0008652">
    <property type="term" value="P:amino acid biosynthetic process"/>
    <property type="evidence" value="ECO:0007669"/>
    <property type="project" value="UniProtKB-KW"/>
</dbReference>
<evidence type="ECO:0000256" key="6">
    <source>
        <dbReference type="ARBA" id="ARBA00047508"/>
    </source>
</evidence>
<dbReference type="Pfam" id="PF01474">
    <property type="entry name" value="DAHP_synth_2"/>
    <property type="match status" value="1"/>
</dbReference>
<feature type="region of interest" description="Disordered" evidence="9">
    <location>
        <begin position="15"/>
        <end position="90"/>
    </location>
</feature>
<evidence type="ECO:0000256" key="4">
    <source>
        <dbReference type="ARBA" id="ARBA00022679"/>
    </source>
</evidence>
<feature type="binding site" evidence="7">
    <location>
        <position position="506"/>
    </location>
    <ligand>
        <name>Mn(2+)</name>
        <dbReference type="ChEBI" id="CHEBI:29035"/>
    </ligand>
</feature>
<evidence type="ECO:0000256" key="7">
    <source>
        <dbReference type="PIRSR" id="PIRSR602480-1"/>
    </source>
</evidence>
<dbReference type="FunFam" id="3.20.20.70:FF:000128">
    <property type="entry name" value="Phospho-2-dehydro-3-deoxyheptonate aldolase"/>
    <property type="match status" value="1"/>
</dbReference>
<dbReference type="SUPFAM" id="SSF51569">
    <property type="entry name" value="Aldolase"/>
    <property type="match status" value="1"/>
</dbReference>
<name>A0A6V7QVC0_ANACO</name>